<dbReference type="PANTHER" id="PTHR31793:SF27">
    <property type="entry name" value="NOVEL THIOESTERASE SUPERFAMILY DOMAIN AND SAPOSIN A-TYPE DOMAIN CONTAINING PROTEIN (0610012H03RIK)"/>
    <property type="match status" value="1"/>
</dbReference>
<dbReference type="Proteomes" id="UP000192342">
    <property type="component" value="Unassembled WGS sequence"/>
</dbReference>
<dbReference type="EMBL" id="AQQV01000003">
    <property type="protein sequence ID" value="ORE86058.1"/>
    <property type="molecule type" value="Genomic_DNA"/>
</dbReference>
<reference evidence="3 4" key="1">
    <citation type="submission" date="2013-04" db="EMBL/GenBank/DDBJ databases">
        <title>Oceanococcus atlanticus 22II-S10r2 Genome Sequencing.</title>
        <authorList>
            <person name="Lai Q."/>
            <person name="Li G."/>
            <person name="Shao Z."/>
        </authorList>
    </citation>
    <scope>NUCLEOTIDE SEQUENCE [LARGE SCALE GENOMIC DNA]</scope>
    <source>
        <strain evidence="3 4">22II-S10r2</strain>
    </source>
</reference>
<comment type="caution">
    <text evidence="3">The sequence shown here is derived from an EMBL/GenBank/DDBJ whole genome shotgun (WGS) entry which is preliminary data.</text>
</comment>
<gene>
    <name evidence="3" type="ORF">ATO7_12213</name>
</gene>
<sequence>MSRERSLRSNFDFAKSVEVRWGDMDTLGHVNNAKYLTYTESARIAFFDEVFAGDESFMNGQGPILAGISCNYHQQVHYPAMLEAAVGFKRMGTSSLVLACPIFLRGQDEAVADVETTLVWFDYRAQKPMPVPQRLRDRFGV</sequence>
<dbReference type="InterPro" id="IPR029069">
    <property type="entry name" value="HotDog_dom_sf"/>
</dbReference>
<evidence type="ECO:0000256" key="1">
    <source>
        <dbReference type="ARBA" id="ARBA00005953"/>
    </source>
</evidence>
<proteinExistence type="inferred from homology"/>
<dbReference type="STRING" id="1317117.ATO7_12213"/>
<evidence type="ECO:0000313" key="3">
    <source>
        <dbReference type="EMBL" id="ORE86058.1"/>
    </source>
</evidence>
<dbReference type="RefSeq" id="WP_083562120.1">
    <property type="nucleotide sequence ID" value="NZ_AQQV01000003.1"/>
</dbReference>
<accession>A0A1Y1SBR1</accession>
<dbReference type="SUPFAM" id="SSF54637">
    <property type="entry name" value="Thioesterase/thiol ester dehydrase-isomerase"/>
    <property type="match status" value="1"/>
</dbReference>
<dbReference type="GO" id="GO:0047617">
    <property type="term" value="F:fatty acyl-CoA hydrolase activity"/>
    <property type="evidence" value="ECO:0007669"/>
    <property type="project" value="TreeGrafter"/>
</dbReference>
<dbReference type="AlphaFoldDB" id="A0A1Y1SBR1"/>
<dbReference type="OrthoDB" id="9799036at2"/>
<dbReference type="Gene3D" id="3.10.129.10">
    <property type="entry name" value="Hotdog Thioesterase"/>
    <property type="match status" value="1"/>
</dbReference>
<dbReference type="Pfam" id="PF13279">
    <property type="entry name" value="4HBT_2"/>
    <property type="match status" value="1"/>
</dbReference>
<protein>
    <submittedName>
        <fullName evidence="3">Thioesterase superfamily protein</fullName>
    </submittedName>
</protein>
<organism evidence="3 4">
    <name type="scientific">Oceanococcus atlanticus</name>
    <dbReference type="NCBI Taxonomy" id="1317117"/>
    <lineage>
        <taxon>Bacteria</taxon>
        <taxon>Pseudomonadati</taxon>
        <taxon>Pseudomonadota</taxon>
        <taxon>Gammaproteobacteria</taxon>
        <taxon>Chromatiales</taxon>
        <taxon>Oceanococcaceae</taxon>
        <taxon>Oceanococcus</taxon>
    </lineage>
</organism>
<comment type="similarity">
    <text evidence="1">Belongs to the 4-hydroxybenzoyl-CoA thioesterase family.</text>
</comment>
<keyword evidence="4" id="KW-1185">Reference proteome</keyword>
<evidence type="ECO:0000313" key="4">
    <source>
        <dbReference type="Proteomes" id="UP000192342"/>
    </source>
</evidence>
<dbReference type="PANTHER" id="PTHR31793">
    <property type="entry name" value="4-HYDROXYBENZOYL-COA THIOESTERASE FAMILY MEMBER"/>
    <property type="match status" value="1"/>
</dbReference>
<keyword evidence="2" id="KW-0378">Hydrolase</keyword>
<dbReference type="CDD" id="cd00586">
    <property type="entry name" value="4HBT"/>
    <property type="match status" value="1"/>
</dbReference>
<dbReference type="InterPro" id="IPR050563">
    <property type="entry name" value="4-hydroxybenzoyl-CoA_TE"/>
</dbReference>
<evidence type="ECO:0000256" key="2">
    <source>
        <dbReference type="ARBA" id="ARBA00022801"/>
    </source>
</evidence>
<name>A0A1Y1SBR1_9GAMM</name>